<reference evidence="3" key="1">
    <citation type="submission" date="2022-06" db="EMBL/GenBank/DDBJ databases">
        <title>Gramella sediminis sp. nov., isolated from deep-sea sediment of the Indian Ocean.</title>
        <authorList>
            <person name="Yang L."/>
        </authorList>
    </citation>
    <scope>NUCLEOTIDE SEQUENCE</scope>
    <source>
        <strain evidence="3">HMD3159</strain>
    </source>
</reference>
<name>A0ABT0Z4R8_9FLAO</name>
<proteinExistence type="predicted"/>
<sequence>MKRGVLIIFLFLFFGSIYPQKTDSIAEIKEVRYDKSSDLVSVEFNRSRIEDYKNSEEFEYLDTTEKDNWWTRFKKWVNAKYNQFINWLFGEYRTNSVMAFIIEIIPFILLVLLLGLIAWLFSRLNPGGRILQQPGTSEVFLTEEEELVRNEDLPALMEEAVRNSQFRLAVRYYYLNELRKLDRLKLIEYEYQKTNRDYTTELKDENIRKNFSEITKLYEFIWYGSFQVSESDYRLAEKGFLRMERTLNSLGHE</sequence>
<dbReference type="Proteomes" id="UP001155077">
    <property type="component" value="Unassembled WGS sequence"/>
</dbReference>
<evidence type="ECO:0000313" key="4">
    <source>
        <dbReference type="Proteomes" id="UP001155077"/>
    </source>
</evidence>
<dbReference type="RefSeq" id="WP_252115172.1">
    <property type="nucleotide sequence ID" value="NZ_JAMSCK010000006.1"/>
</dbReference>
<evidence type="ECO:0000256" key="1">
    <source>
        <dbReference type="SAM" id="Phobius"/>
    </source>
</evidence>
<keyword evidence="4" id="KW-1185">Reference proteome</keyword>
<feature type="domain" description="Protein-glutamine gamma-glutamyltransferase-like C-terminal" evidence="2">
    <location>
        <begin position="174"/>
        <end position="237"/>
    </location>
</feature>
<dbReference type="Pfam" id="PF13559">
    <property type="entry name" value="DUF4129"/>
    <property type="match status" value="1"/>
</dbReference>
<dbReference type="InterPro" id="IPR025403">
    <property type="entry name" value="TgpA-like_C"/>
</dbReference>
<evidence type="ECO:0000313" key="3">
    <source>
        <dbReference type="EMBL" id="MCM8570716.1"/>
    </source>
</evidence>
<organism evidence="3 4">
    <name type="scientific">Gramella jeungdoensis</name>
    <dbReference type="NCBI Taxonomy" id="708091"/>
    <lineage>
        <taxon>Bacteria</taxon>
        <taxon>Pseudomonadati</taxon>
        <taxon>Bacteroidota</taxon>
        <taxon>Flavobacteriia</taxon>
        <taxon>Flavobacteriales</taxon>
        <taxon>Flavobacteriaceae</taxon>
        <taxon>Christiangramia</taxon>
    </lineage>
</organism>
<keyword evidence="1" id="KW-1133">Transmembrane helix</keyword>
<gene>
    <name evidence="3" type="ORF">NE848_15075</name>
</gene>
<keyword evidence="1" id="KW-0812">Transmembrane</keyword>
<dbReference type="EMBL" id="JAMSCK010000006">
    <property type="protein sequence ID" value="MCM8570716.1"/>
    <property type="molecule type" value="Genomic_DNA"/>
</dbReference>
<protein>
    <submittedName>
        <fullName evidence="3">DUF4129 domain-containing protein</fullName>
    </submittedName>
</protein>
<keyword evidence="1" id="KW-0472">Membrane</keyword>
<feature type="transmembrane region" description="Helical" evidence="1">
    <location>
        <begin position="97"/>
        <end position="121"/>
    </location>
</feature>
<accession>A0ABT0Z4R8</accession>
<evidence type="ECO:0000259" key="2">
    <source>
        <dbReference type="Pfam" id="PF13559"/>
    </source>
</evidence>
<comment type="caution">
    <text evidence="3">The sequence shown here is derived from an EMBL/GenBank/DDBJ whole genome shotgun (WGS) entry which is preliminary data.</text>
</comment>